<dbReference type="InterPro" id="IPR008969">
    <property type="entry name" value="CarboxyPept-like_regulatory"/>
</dbReference>
<evidence type="ECO:0000256" key="1">
    <source>
        <dbReference type="SAM" id="SignalP"/>
    </source>
</evidence>
<sequence length="815" mass="93495">MKLIQTLNILILLCICFTTSALAQKPIFETTFYNRFEVVLLGEQTHGDGAVFEKKLEMVKELHEKGGFNLLIFESGMYDNFKADQLYAANKEDSSIFKQSVGWLYSDTKVFQELLEYMDMHPKLKIMGFDSQESSLFETYFIDDFKALCQKNAISISAETYRTLEKTLVVRDLESYVGNQKDSTALYSTIRSIQDQLDQIPKKDLETKILVQTFKSVFSDMDFILKDLQKEKIYVQNPRDKQMAENLIFLKETYPNEKIMGWGASYHFANRLSDFEFTSTTENYIKKVFQSIDSLAGHNHTELQEEIDQIKELSFAVPMGQILKEEYGDKLFSLAFTSYEGTYQNFIHDIIVPVPQPPINSLEYTLKKQGITEKLHFLEQNKEKTYSSVLGYIPVFAHWNTIFDGIYYIEKMTPPVYTEYGSEREQLLISTRPNMISGAVLDAETSEEIPYADVYYSDTNRSTVTDAKGAFSISSSNNTDAYLVFSAIGYKSDSIQVRNLKKKQSIGLKISKDDIVLNEVVVTTKSTPLTAEEIIKRARKNIPTNYVQTPYNQRLLFRVMDYNVKDSITYGEEAFIETFNKKGINGSNKVENGFFGEIQHIRSNTDVYDKNRWRNGVGGLWVVLGKDIILGKTNVLHRTASYEVATEGIVNYEGRKVHKISFVNNSPGAYSTGFGYPAPEKSNGSIFIDTENYAVLKYEHYIIREPFVSKKSKNTNKWSHHIVQSYKKVNGTYFINLLEMSRTTDVFSPQNVYLGTYFNVQTLISDDIETKNISVIKRPLIDLKKGFKKNAKDTFWDNKPMDFSVSGSTFNIVME</sequence>
<gene>
    <name evidence="2" type="ORF">ACFQZJ_01560</name>
</gene>
<dbReference type="EMBL" id="JBHTHY010000003">
    <property type="protein sequence ID" value="MFD0796131.1"/>
    <property type="molecule type" value="Genomic_DNA"/>
</dbReference>
<keyword evidence="1" id="KW-0732">Signal</keyword>
<organism evidence="2 3">
    <name type="scientific">Maribacter chungangensis</name>
    <dbReference type="NCBI Taxonomy" id="1069117"/>
    <lineage>
        <taxon>Bacteria</taxon>
        <taxon>Pseudomonadati</taxon>
        <taxon>Bacteroidota</taxon>
        <taxon>Flavobacteriia</taxon>
        <taxon>Flavobacteriales</taxon>
        <taxon>Flavobacteriaceae</taxon>
        <taxon>Maribacter</taxon>
    </lineage>
</organism>
<dbReference type="InterPro" id="IPR052036">
    <property type="entry name" value="Hydrolase/PRTase-associated"/>
</dbReference>
<protein>
    <submittedName>
        <fullName evidence="2">Carboxypeptidase-like regulatory domain-containing protein</fullName>
    </submittedName>
</protein>
<dbReference type="SUPFAM" id="SSF49464">
    <property type="entry name" value="Carboxypeptidase regulatory domain-like"/>
    <property type="match status" value="1"/>
</dbReference>
<dbReference type="CDD" id="cd14728">
    <property type="entry name" value="Ere-like"/>
    <property type="match status" value="1"/>
</dbReference>
<evidence type="ECO:0000313" key="3">
    <source>
        <dbReference type="Proteomes" id="UP001597012"/>
    </source>
</evidence>
<evidence type="ECO:0000313" key="2">
    <source>
        <dbReference type="EMBL" id="MFD0796131.1"/>
    </source>
</evidence>
<proteinExistence type="predicted"/>
<dbReference type="PANTHER" id="PTHR31299:SF0">
    <property type="entry name" value="ESTERASE, PUTATIVE (AFU_ORTHOLOGUE AFUA_1G05850)-RELATED"/>
    <property type="match status" value="1"/>
</dbReference>
<dbReference type="RefSeq" id="WP_379931807.1">
    <property type="nucleotide sequence ID" value="NZ_JBHTHY010000003.1"/>
</dbReference>
<feature type="signal peptide" evidence="1">
    <location>
        <begin position="1"/>
        <end position="23"/>
    </location>
</feature>
<dbReference type="Gene3D" id="3.40.1660.10">
    <property type="entry name" value="EreA-like (biosynthetic domain)"/>
    <property type="match status" value="2"/>
</dbReference>
<feature type="chain" id="PRO_5045339337" evidence="1">
    <location>
        <begin position="24"/>
        <end position="815"/>
    </location>
</feature>
<accession>A0ABW3AZX6</accession>
<dbReference type="SUPFAM" id="SSF159501">
    <property type="entry name" value="EreA/ChaN-like"/>
    <property type="match status" value="1"/>
</dbReference>
<comment type="caution">
    <text evidence="2">The sequence shown here is derived from an EMBL/GenBank/DDBJ whole genome shotgun (WGS) entry which is preliminary data.</text>
</comment>
<keyword evidence="3" id="KW-1185">Reference proteome</keyword>
<name>A0ABW3AZX6_9FLAO</name>
<reference evidence="3" key="1">
    <citation type="journal article" date="2019" name="Int. J. Syst. Evol. Microbiol.">
        <title>The Global Catalogue of Microorganisms (GCM) 10K type strain sequencing project: providing services to taxonomists for standard genome sequencing and annotation.</title>
        <authorList>
            <consortium name="The Broad Institute Genomics Platform"/>
            <consortium name="The Broad Institute Genome Sequencing Center for Infectious Disease"/>
            <person name="Wu L."/>
            <person name="Ma J."/>
        </authorList>
    </citation>
    <scope>NUCLEOTIDE SEQUENCE [LARGE SCALE GENOMIC DNA]</scope>
    <source>
        <strain evidence="3">CCUG 61948</strain>
    </source>
</reference>
<dbReference type="Pfam" id="PF13715">
    <property type="entry name" value="CarbopepD_reg_2"/>
    <property type="match status" value="1"/>
</dbReference>
<dbReference type="Gene3D" id="2.60.40.1120">
    <property type="entry name" value="Carboxypeptidase-like, regulatory domain"/>
    <property type="match status" value="1"/>
</dbReference>
<dbReference type="InterPro" id="IPR007815">
    <property type="entry name" value="Emycin_Estase"/>
</dbReference>
<dbReference type="Pfam" id="PF05139">
    <property type="entry name" value="Erythro_esteras"/>
    <property type="match status" value="1"/>
</dbReference>
<dbReference type="Proteomes" id="UP001597012">
    <property type="component" value="Unassembled WGS sequence"/>
</dbReference>
<dbReference type="PANTHER" id="PTHR31299">
    <property type="entry name" value="ESTERASE, PUTATIVE (AFU_ORTHOLOGUE AFUA_1G05850)-RELATED"/>
    <property type="match status" value="1"/>
</dbReference>